<name>A0A554X0B4_9BURK</name>
<gene>
    <name evidence="1" type="ORF">Tchar_02598</name>
</gene>
<sequence length="53" mass="6175">MGLSPTDWYGWRGQVKATHHEYTEPQEQPRSVKLVGRISLYTDLCYMVGTCVW</sequence>
<evidence type="ECO:0000313" key="2">
    <source>
        <dbReference type="Proteomes" id="UP000318294"/>
    </source>
</evidence>
<proteinExistence type="predicted"/>
<organism evidence="1 2">
    <name type="scientific">Tepidimonas charontis</name>
    <dbReference type="NCBI Taxonomy" id="2267262"/>
    <lineage>
        <taxon>Bacteria</taxon>
        <taxon>Pseudomonadati</taxon>
        <taxon>Pseudomonadota</taxon>
        <taxon>Betaproteobacteria</taxon>
        <taxon>Burkholderiales</taxon>
        <taxon>Tepidimonas</taxon>
    </lineage>
</organism>
<reference evidence="1 2" key="1">
    <citation type="submission" date="2019-07" db="EMBL/GenBank/DDBJ databases">
        <title>Tepidimonas charontis SPSP-6 draft genome.</title>
        <authorList>
            <person name="Da Costa M.S."/>
            <person name="Froufe H.J.C."/>
            <person name="Egas C."/>
            <person name="Albuquerque L."/>
        </authorList>
    </citation>
    <scope>NUCLEOTIDE SEQUENCE [LARGE SCALE GENOMIC DNA]</scope>
    <source>
        <strain evidence="1 2">SPSP-6</strain>
    </source>
</reference>
<keyword evidence="2" id="KW-1185">Reference proteome</keyword>
<protein>
    <submittedName>
        <fullName evidence="1">Uncharacterized protein</fullName>
    </submittedName>
</protein>
<dbReference type="Proteomes" id="UP000318294">
    <property type="component" value="Unassembled WGS sequence"/>
</dbReference>
<comment type="caution">
    <text evidence="1">The sequence shown here is derived from an EMBL/GenBank/DDBJ whole genome shotgun (WGS) entry which is preliminary data.</text>
</comment>
<dbReference type="EMBL" id="VJON01000070">
    <property type="protein sequence ID" value="TSE29289.1"/>
    <property type="molecule type" value="Genomic_DNA"/>
</dbReference>
<evidence type="ECO:0000313" key="1">
    <source>
        <dbReference type="EMBL" id="TSE29289.1"/>
    </source>
</evidence>
<dbReference type="AlphaFoldDB" id="A0A554X0B4"/>
<accession>A0A554X0B4</accession>